<feature type="transmembrane region" description="Helical" evidence="2">
    <location>
        <begin position="334"/>
        <end position="355"/>
    </location>
</feature>
<name>A0A3N0CCI0_9ACTN</name>
<feature type="transmembrane region" description="Helical" evidence="2">
    <location>
        <begin position="239"/>
        <end position="260"/>
    </location>
</feature>
<dbReference type="Proteomes" id="UP000267128">
    <property type="component" value="Unassembled WGS sequence"/>
</dbReference>
<feature type="compositionally biased region" description="Pro residues" evidence="1">
    <location>
        <begin position="7"/>
        <end position="65"/>
    </location>
</feature>
<feature type="region of interest" description="Disordered" evidence="1">
    <location>
        <begin position="1"/>
        <end position="65"/>
    </location>
</feature>
<protein>
    <recommendedName>
        <fullName evidence="5">Glycerophosphoryl diester phosphodiesterase membrane domain-containing protein</fullName>
    </recommendedName>
</protein>
<feature type="transmembrane region" description="Helical" evidence="2">
    <location>
        <begin position="206"/>
        <end position="233"/>
    </location>
</feature>
<gene>
    <name evidence="3" type="ORF">EFK50_17435</name>
</gene>
<feature type="transmembrane region" description="Helical" evidence="2">
    <location>
        <begin position="107"/>
        <end position="132"/>
    </location>
</feature>
<evidence type="ECO:0000256" key="2">
    <source>
        <dbReference type="SAM" id="Phobius"/>
    </source>
</evidence>
<sequence length="385" mass="39808">MSDQGSYPPPGQVPPGSGPVPPPAQPWFPPPPVHQPAGPPPGYGYPQPGPAQPGQAPPGWPQPGYPGYPPPMMAAHKPGAIPLRPLRLGDIYDAAFKIIRINPGSTVGSAVLVTAVAMAIPIAVTGVLTAFLDLSLVDLESESQDAADLAGFLSAYGSMLIGGILQSFGLLFVTAMITHVTAAAAIGRKLSLGEAWAATQGKRWRLVGLAFFLGAATLLYLALVIGLIVLFAVTLPNAAAVLLGLTLGFGGLAGLVFGWVRVYYLAVPPLMLEPIGVFAALGRAFTLTAQQFWRTFGIAVLTLMITQFIGGILSVPFSIGGVIATATASGEASLMIFVITNALGSVVAAAFVTPFTSSVTAVQYLDQRIRKEGYDVELLARAGVG</sequence>
<organism evidence="3 4">
    <name type="scientific">Nocardioides marmoriginsengisoli</name>
    <dbReference type="NCBI Taxonomy" id="661483"/>
    <lineage>
        <taxon>Bacteria</taxon>
        <taxon>Bacillati</taxon>
        <taxon>Actinomycetota</taxon>
        <taxon>Actinomycetes</taxon>
        <taxon>Propionibacteriales</taxon>
        <taxon>Nocardioidaceae</taxon>
        <taxon>Nocardioides</taxon>
    </lineage>
</organism>
<dbReference type="OrthoDB" id="121140at2"/>
<reference evidence="3 4" key="1">
    <citation type="submission" date="2018-11" db="EMBL/GenBank/DDBJ databases">
        <authorList>
            <person name="Li F."/>
        </authorList>
    </citation>
    <scope>NUCLEOTIDE SEQUENCE [LARGE SCALE GENOMIC DNA]</scope>
    <source>
        <strain evidence="3 4">Gsoil 097</strain>
    </source>
</reference>
<keyword evidence="2" id="KW-0472">Membrane</keyword>
<evidence type="ECO:0000313" key="4">
    <source>
        <dbReference type="Proteomes" id="UP000267128"/>
    </source>
</evidence>
<feature type="transmembrane region" description="Helical" evidence="2">
    <location>
        <begin position="152"/>
        <end position="185"/>
    </location>
</feature>
<evidence type="ECO:0008006" key="5">
    <source>
        <dbReference type="Google" id="ProtNLM"/>
    </source>
</evidence>
<proteinExistence type="predicted"/>
<dbReference type="EMBL" id="RJSE01000008">
    <property type="protein sequence ID" value="RNL61154.1"/>
    <property type="molecule type" value="Genomic_DNA"/>
</dbReference>
<evidence type="ECO:0000313" key="3">
    <source>
        <dbReference type="EMBL" id="RNL61154.1"/>
    </source>
</evidence>
<comment type="caution">
    <text evidence="3">The sequence shown here is derived from an EMBL/GenBank/DDBJ whole genome shotgun (WGS) entry which is preliminary data.</text>
</comment>
<accession>A0A3N0CCI0</accession>
<feature type="transmembrane region" description="Helical" evidence="2">
    <location>
        <begin position="272"/>
        <end position="292"/>
    </location>
</feature>
<keyword evidence="2" id="KW-0812">Transmembrane</keyword>
<feature type="transmembrane region" description="Helical" evidence="2">
    <location>
        <begin position="298"/>
        <end position="322"/>
    </location>
</feature>
<keyword evidence="4" id="KW-1185">Reference proteome</keyword>
<dbReference type="AlphaFoldDB" id="A0A3N0CCI0"/>
<evidence type="ECO:0000256" key="1">
    <source>
        <dbReference type="SAM" id="MobiDB-lite"/>
    </source>
</evidence>
<dbReference type="RefSeq" id="WP_123228869.1">
    <property type="nucleotide sequence ID" value="NZ_RJSE01000008.1"/>
</dbReference>
<keyword evidence="2" id="KW-1133">Transmembrane helix</keyword>